<gene>
    <name evidence="2" type="ordered locus">Psta_0764</name>
</gene>
<dbReference type="AlphaFoldDB" id="D2R5J0"/>
<dbReference type="KEGG" id="psl:Psta_0764"/>
<accession>D2R5J0</accession>
<keyword evidence="1" id="KW-0472">Membrane</keyword>
<evidence type="ECO:0000313" key="3">
    <source>
        <dbReference type="Proteomes" id="UP000001887"/>
    </source>
</evidence>
<protein>
    <submittedName>
        <fullName evidence="2">Uncharacterized protein</fullName>
    </submittedName>
</protein>
<name>D2R5J0_PIRSD</name>
<keyword evidence="1" id="KW-0812">Transmembrane</keyword>
<evidence type="ECO:0000256" key="1">
    <source>
        <dbReference type="SAM" id="Phobius"/>
    </source>
</evidence>
<reference evidence="2 3" key="1">
    <citation type="journal article" date="2009" name="Stand. Genomic Sci.">
        <title>Complete genome sequence of Pirellula staleyi type strain (ATCC 27377).</title>
        <authorList>
            <person name="Clum A."/>
            <person name="Tindall B.J."/>
            <person name="Sikorski J."/>
            <person name="Ivanova N."/>
            <person name="Mavrommatis K."/>
            <person name="Lucas S."/>
            <person name="Glavina del Rio T."/>
            <person name="Nolan M."/>
            <person name="Chen F."/>
            <person name="Tice H."/>
            <person name="Pitluck S."/>
            <person name="Cheng J.F."/>
            <person name="Chertkov O."/>
            <person name="Brettin T."/>
            <person name="Han C."/>
            <person name="Detter J.C."/>
            <person name="Kuske C."/>
            <person name="Bruce D."/>
            <person name="Goodwin L."/>
            <person name="Ovchinikova G."/>
            <person name="Pati A."/>
            <person name="Mikhailova N."/>
            <person name="Chen A."/>
            <person name="Palaniappan K."/>
            <person name="Land M."/>
            <person name="Hauser L."/>
            <person name="Chang Y.J."/>
            <person name="Jeffries C.D."/>
            <person name="Chain P."/>
            <person name="Rohde M."/>
            <person name="Goker M."/>
            <person name="Bristow J."/>
            <person name="Eisen J.A."/>
            <person name="Markowitz V."/>
            <person name="Hugenholtz P."/>
            <person name="Kyrpides N.C."/>
            <person name="Klenk H.P."/>
            <person name="Lapidus A."/>
        </authorList>
    </citation>
    <scope>NUCLEOTIDE SEQUENCE [LARGE SCALE GENOMIC DNA]</scope>
    <source>
        <strain evidence="3">ATCC 27377 / DSM 6068 / ICPB 4128</strain>
    </source>
</reference>
<dbReference type="HOGENOM" id="CLU_1330919_0_0_0"/>
<keyword evidence="1" id="KW-1133">Transmembrane helix</keyword>
<dbReference type="STRING" id="530564.Psta_0764"/>
<organism evidence="2 3">
    <name type="scientific">Pirellula staleyi (strain ATCC 27377 / DSM 6068 / ICPB 4128)</name>
    <name type="common">Pirella staleyi</name>
    <dbReference type="NCBI Taxonomy" id="530564"/>
    <lineage>
        <taxon>Bacteria</taxon>
        <taxon>Pseudomonadati</taxon>
        <taxon>Planctomycetota</taxon>
        <taxon>Planctomycetia</taxon>
        <taxon>Pirellulales</taxon>
        <taxon>Pirellulaceae</taxon>
        <taxon>Pirellula</taxon>
    </lineage>
</organism>
<dbReference type="EMBL" id="CP001848">
    <property type="protein sequence ID" value="ADB15449.1"/>
    <property type="molecule type" value="Genomic_DNA"/>
</dbReference>
<keyword evidence="3" id="KW-1185">Reference proteome</keyword>
<feature type="transmembrane region" description="Helical" evidence="1">
    <location>
        <begin position="87"/>
        <end position="115"/>
    </location>
</feature>
<feature type="transmembrane region" description="Helical" evidence="1">
    <location>
        <begin position="12"/>
        <end position="30"/>
    </location>
</feature>
<sequence>MRGDQPSSWPTTFYKWAFTMAILNLLQATLEQWLGQLSFASGPPYGGNPGGQFSQYSPNPYNTPNQVTPYGMPGMPPPPPSKPSRTWLWILLFVGGGGLLFALCCGGMIGGSVYYAMSIGSKQVEEDPVVIQQCGEIESVTWDIIGTGEEAENYGEDVIVFRVKGSKASGRAIGITGEGAADDTHLFREGELVLDSGERFPIFQQQ</sequence>
<evidence type="ECO:0000313" key="2">
    <source>
        <dbReference type="EMBL" id="ADB15449.1"/>
    </source>
</evidence>
<dbReference type="Proteomes" id="UP000001887">
    <property type="component" value="Chromosome"/>
</dbReference>
<proteinExistence type="predicted"/>